<dbReference type="InterPro" id="IPR010331">
    <property type="entry name" value="ExoD"/>
</dbReference>
<evidence type="ECO:0000313" key="3">
    <source>
        <dbReference type="Proteomes" id="UP001228113"/>
    </source>
</evidence>
<keyword evidence="1" id="KW-0812">Transmembrane</keyword>
<dbReference type="KEGG" id="msea:METESE_30610"/>
<dbReference type="Pfam" id="PF06055">
    <property type="entry name" value="ExoD"/>
    <property type="match status" value="1"/>
</dbReference>
<evidence type="ECO:0000313" key="2">
    <source>
        <dbReference type="EMBL" id="BDU78103.1"/>
    </source>
</evidence>
<gene>
    <name evidence="2" type="ORF">METESE_30610</name>
</gene>
<dbReference type="RefSeq" id="WP_243333518.1">
    <property type="nucleotide sequence ID" value="NZ_AP027081.1"/>
</dbReference>
<accession>A0AA48H8Y0</accession>
<dbReference type="PANTHER" id="PTHR41795:SF1">
    <property type="entry name" value="EXOPOLYSACCHARIDE SYNTHESIS PROTEIN"/>
    <property type="match status" value="1"/>
</dbReference>
<sequence length="195" mass="20558">MAPRPFFSVLHELLDSKPEVTLEDLLAVAGPRTYGLLVLVLSLPSLVPGLNLGLAPVGGTAVAALGLQLAWGADRPWIPRRLRRLPLHKSGLKDGLARVEGVLDRFASRAVLPMPVNARGTGALVAWTGLLLAIPVPLPFGNILPAAVLCLLGAAILEERPAWAWVALAAAAANTVYFLGSANLILKAIHRLVAF</sequence>
<dbReference type="PIRSF" id="PIRSF033239">
    <property type="entry name" value="ExoD"/>
    <property type="match status" value="1"/>
</dbReference>
<name>A0AA48H8Y0_9BACT</name>
<dbReference type="EMBL" id="AP027081">
    <property type="protein sequence ID" value="BDU78103.1"/>
    <property type="molecule type" value="Genomic_DNA"/>
</dbReference>
<dbReference type="AlphaFoldDB" id="A0AA48H8Y0"/>
<evidence type="ECO:0000256" key="1">
    <source>
        <dbReference type="SAM" id="Phobius"/>
    </source>
</evidence>
<protein>
    <recommendedName>
        <fullName evidence="4">Exopolysaccharide biosynthesis protein</fullName>
    </recommendedName>
</protein>
<evidence type="ECO:0008006" key="4">
    <source>
        <dbReference type="Google" id="ProtNLM"/>
    </source>
</evidence>
<feature type="transmembrane region" description="Helical" evidence="1">
    <location>
        <begin position="124"/>
        <end position="157"/>
    </location>
</feature>
<proteinExistence type="predicted"/>
<dbReference type="Proteomes" id="UP001228113">
    <property type="component" value="Chromosome"/>
</dbReference>
<organism evidence="2 3">
    <name type="scientific">Mesoterricola sediminis</name>
    <dbReference type="NCBI Taxonomy" id="2927980"/>
    <lineage>
        <taxon>Bacteria</taxon>
        <taxon>Pseudomonadati</taxon>
        <taxon>Acidobacteriota</taxon>
        <taxon>Holophagae</taxon>
        <taxon>Holophagales</taxon>
        <taxon>Holophagaceae</taxon>
        <taxon>Mesoterricola</taxon>
    </lineage>
</organism>
<keyword evidence="1" id="KW-1133">Transmembrane helix</keyword>
<keyword evidence="3" id="KW-1185">Reference proteome</keyword>
<feature type="transmembrane region" description="Helical" evidence="1">
    <location>
        <begin position="163"/>
        <end position="186"/>
    </location>
</feature>
<feature type="transmembrane region" description="Helical" evidence="1">
    <location>
        <begin position="52"/>
        <end position="73"/>
    </location>
</feature>
<dbReference type="PANTHER" id="PTHR41795">
    <property type="entry name" value="EXOPOLYSACCHARIDE SYNTHESIS PROTEIN"/>
    <property type="match status" value="1"/>
</dbReference>
<keyword evidence="1" id="KW-0472">Membrane</keyword>
<reference evidence="2" key="1">
    <citation type="journal article" date="2023" name="Int. J. Syst. Evol. Microbiol.">
        <title>Mesoterricola silvestris gen. nov., sp. nov., Mesoterricola sediminis sp. nov., Geothrix oryzae sp. nov., Geothrix edaphica sp. nov., Geothrix rubra sp. nov., and Geothrix limicola sp. nov., six novel members of Acidobacteriota isolated from soils.</title>
        <authorList>
            <person name="Itoh H."/>
            <person name="Sugisawa Y."/>
            <person name="Mise K."/>
            <person name="Xu Z."/>
            <person name="Kuniyasu M."/>
            <person name="Ushijima N."/>
            <person name="Kawano K."/>
            <person name="Kobayashi E."/>
            <person name="Shiratori Y."/>
            <person name="Masuda Y."/>
            <person name="Senoo K."/>
        </authorList>
    </citation>
    <scope>NUCLEOTIDE SEQUENCE</scope>
    <source>
        <strain evidence="2">W786</strain>
    </source>
</reference>